<accession>A0A1H0UCQ7</accession>
<feature type="region of interest" description="Disordered" evidence="1">
    <location>
        <begin position="341"/>
        <end position="362"/>
    </location>
</feature>
<evidence type="ECO:0008006" key="4">
    <source>
        <dbReference type="Google" id="ProtNLM"/>
    </source>
</evidence>
<protein>
    <recommendedName>
        <fullName evidence="4">DUF3231 family protein</fullName>
    </recommendedName>
</protein>
<dbReference type="Pfam" id="PF11553">
    <property type="entry name" value="DUF3231"/>
    <property type="match status" value="2"/>
</dbReference>
<organism evidence="2 3">
    <name type="scientific">Halobacillus aidingensis</name>
    <dbReference type="NCBI Taxonomy" id="240303"/>
    <lineage>
        <taxon>Bacteria</taxon>
        <taxon>Bacillati</taxon>
        <taxon>Bacillota</taxon>
        <taxon>Bacilli</taxon>
        <taxon>Bacillales</taxon>
        <taxon>Bacillaceae</taxon>
        <taxon>Halobacillus</taxon>
    </lineage>
</organism>
<dbReference type="Gene3D" id="1.20.1260.10">
    <property type="match status" value="2"/>
</dbReference>
<proteinExistence type="predicted"/>
<feature type="compositionally biased region" description="Basic and acidic residues" evidence="1">
    <location>
        <begin position="344"/>
        <end position="355"/>
    </location>
</feature>
<evidence type="ECO:0000313" key="3">
    <source>
        <dbReference type="Proteomes" id="UP000198860"/>
    </source>
</evidence>
<dbReference type="InterPro" id="IPR012347">
    <property type="entry name" value="Ferritin-like"/>
</dbReference>
<keyword evidence="3" id="KW-1185">Reference proteome</keyword>
<evidence type="ECO:0000313" key="2">
    <source>
        <dbReference type="EMBL" id="SDP63923.1"/>
    </source>
</evidence>
<dbReference type="EMBL" id="FNIZ01000025">
    <property type="protein sequence ID" value="SDP63923.1"/>
    <property type="molecule type" value="Genomic_DNA"/>
</dbReference>
<dbReference type="RefSeq" id="WP_089654494.1">
    <property type="nucleotide sequence ID" value="NZ_FNIZ01000025.1"/>
</dbReference>
<evidence type="ECO:0000256" key="1">
    <source>
        <dbReference type="SAM" id="MobiDB-lite"/>
    </source>
</evidence>
<gene>
    <name evidence="2" type="ORF">SAMN05421677_12541</name>
</gene>
<dbReference type="AlphaFoldDB" id="A0A1H0UCQ7"/>
<dbReference type="OrthoDB" id="1675670at2"/>
<dbReference type="Proteomes" id="UP000198860">
    <property type="component" value="Unassembled WGS sequence"/>
</dbReference>
<reference evidence="3" key="1">
    <citation type="submission" date="2016-10" db="EMBL/GenBank/DDBJ databases">
        <authorList>
            <person name="Varghese N."/>
            <person name="Submissions S."/>
        </authorList>
    </citation>
    <scope>NUCLEOTIDE SEQUENCE [LARGE SCALE GENOMIC DNA]</scope>
    <source>
        <strain evidence="3">CGMCC 1.3703</strain>
    </source>
</reference>
<dbReference type="STRING" id="240303.SAMN05421677_12541"/>
<dbReference type="InterPro" id="IPR021617">
    <property type="entry name" value="DUF3231"/>
</dbReference>
<name>A0A1H0UCQ7_HALAD</name>
<sequence>MDKNNTSFQVEKKIMEQVREQQQNTKLAASEIGDLFANYLGDSLFDCVFKHHLQVVEDDEIRDFIVFASNISQKHLKIIKDIYREEDIPVPVGFGEQDVRYEAPKLFSDLFMVFYITEMSRAGLLKYGDALSTASRHDVVDYIDMCIQDTINTYKYGTYLLLAKGMDITTPSIPYPEKVDFVENQSFISFIAGKQRPITALEIKHLQVNITTNTLGKALMTAFSQVASSDNLRKYFREGSSLAEGQIKQLGELLLSENLPSPKLMDTHVTDSTTSPFSDKLLMYHTVLSNGIGIKNYGTAISEIMRHDIHAKFATLSAGIAKYANQGMKIMINHGWLEEPPTAADRKKLSKESPDNSRNGGS</sequence>